<evidence type="ECO:0000256" key="2">
    <source>
        <dbReference type="ARBA" id="ARBA00022723"/>
    </source>
</evidence>
<dbReference type="Gene3D" id="3.40.50.2000">
    <property type="entry name" value="Glycogen Phosphorylase B"/>
    <property type="match status" value="2"/>
</dbReference>
<dbReference type="CDD" id="cd03801">
    <property type="entry name" value="GT4_PimA-like"/>
    <property type="match status" value="1"/>
</dbReference>
<dbReference type="InterPro" id="IPR028098">
    <property type="entry name" value="Glyco_trans_4-like_N"/>
</dbReference>
<dbReference type="AlphaFoldDB" id="A0A6N3HR78"/>
<gene>
    <name evidence="9" type="primary">albA</name>
    <name evidence="9" type="ORF">CSLFYP84_04171</name>
</gene>
<protein>
    <submittedName>
        <fullName evidence="9">Antilisterial bacteriocin subtilosin biosynthesis protein AlbA</fullName>
    </submittedName>
</protein>
<dbReference type="GO" id="GO:0051536">
    <property type="term" value="F:iron-sulfur cluster binding"/>
    <property type="evidence" value="ECO:0007669"/>
    <property type="project" value="UniProtKB-KW"/>
</dbReference>
<name>A0A6N3HR78_CLOSY</name>
<dbReference type="SFLD" id="SFLDG01067">
    <property type="entry name" value="SPASM/twitch_domain_containing"/>
    <property type="match status" value="1"/>
</dbReference>
<dbReference type="InterPro" id="IPR013785">
    <property type="entry name" value="Aldolase_TIM"/>
</dbReference>
<evidence type="ECO:0000256" key="4">
    <source>
        <dbReference type="ARBA" id="ARBA00023014"/>
    </source>
</evidence>
<feature type="domain" description="Radical SAM core" evidence="6">
    <location>
        <begin position="456"/>
        <end position="592"/>
    </location>
</feature>
<keyword evidence="4" id="KW-0411">Iron-sulfur</keyword>
<dbReference type="GO" id="GO:0016757">
    <property type="term" value="F:glycosyltransferase activity"/>
    <property type="evidence" value="ECO:0007669"/>
    <property type="project" value="InterPro"/>
</dbReference>
<evidence type="ECO:0000259" key="7">
    <source>
        <dbReference type="Pfam" id="PF13186"/>
    </source>
</evidence>
<feature type="domain" description="Glycosyltransferase subfamily 4-like N-terminal" evidence="8">
    <location>
        <begin position="14"/>
        <end position="225"/>
    </location>
</feature>
<dbReference type="Gene3D" id="3.20.20.70">
    <property type="entry name" value="Aldolase class I"/>
    <property type="match status" value="1"/>
</dbReference>
<dbReference type="InterPro" id="IPR023885">
    <property type="entry name" value="4Fe4S-binding_SPASM_dom"/>
</dbReference>
<dbReference type="Pfam" id="PF13186">
    <property type="entry name" value="SPASM"/>
    <property type="match status" value="1"/>
</dbReference>
<organism evidence="9">
    <name type="scientific">Clostridium symbiosum</name>
    <name type="common">Bacteroides symbiosus</name>
    <dbReference type="NCBI Taxonomy" id="1512"/>
    <lineage>
        <taxon>Bacteria</taxon>
        <taxon>Bacillati</taxon>
        <taxon>Bacillota</taxon>
        <taxon>Clostridia</taxon>
        <taxon>Lachnospirales</taxon>
        <taxon>Lachnospiraceae</taxon>
        <taxon>Otoolea</taxon>
    </lineage>
</organism>
<evidence type="ECO:0000256" key="3">
    <source>
        <dbReference type="ARBA" id="ARBA00023004"/>
    </source>
</evidence>
<dbReference type="InterPro" id="IPR058240">
    <property type="entry name" value="rSAM_sf"/>
</dbReference>
<dbReference type="PANTHER" id="PTHR45947:SF13">
    <property type="entry name" value="TRANSFERASE"/>
    <property type="match status" value="1"/>
</dbReference>
<accession>A0A6N3HR78</accession>
<dbReference type="InterPro" id="IPR001296">
    <property type="entry name" value="Glyco_trans_1"/>
</dbReference>
<dbReference type="Pfam" id="PF13439">
    <property type="entry name" value="Glyco_transf_4"/>
    <property type="match status" value="1"/>
</dbReference>
<dbReference type="CDD" id="cd21109">
    <property type="entry name" value="SPASM"/>
    <property type="match status" value="1"/>
</dbReference>
<dbReference type="SFLD" id="SFLDS00029">
    <property type="entry name" value="Radical_SAM"/>
    <property type="match status" value="1"/>
</dbReference>
<dbReference type="SUPFAM" id="SSF102114">
    <property type="entry name" value="Radical SAM enzymes"/>
    <property type="match status" value="1"/>
</dbReference>
<sequence length="837" mass="95659">MRVLMINKFLYPNGGSETYIFKLGDYLKSQGHEVQYFGMEHEGRCVGNAVNAYTSDMGFHGGSKLSKLTYPIKTIYSSEARKKLRLVLEDFKPQILHLNNFNYQLTPSIILEVQKWRREGNKCRIIFTAHDYQLVCPNHMCNNPNTGENCEKCLGGHFLNCTKGKCIHESTAKSVIGTMEAEFWKLNGVYKYIDSIICCSEFLKTKMNSNPVFAKKTVALHNFVDRVEWKDVQKKEYVLYFGRFSKEKGINTLIRVCRELPDVQFIFAGSGPLEKEINGIPNIKNVGFQTGAALEKLIREAGFSIYPSEWYENCPFSVMESQMYGTPVLGANIGGIPELIEVGKTGELFESGSASELKEKIQKLWADKKLADTYSRNCKDIQFDDIEEYTEKLMQIYRGKKKPAGAAKTVGAVQGADTEKNVNTAKSTSNMKATAIKGDKTMAKKNNNEKKLNGTVIVTYRCNARCSMCNRYKAPSKPEEEINIETLKKLPKMYFTNITGGEPFIRTDLKDIVRELYKKSDRIVISTNGFFTDRIVDLCKEFPQIGIRISIEGLEKTNNEIRGLQNGYQRGYGTLKKLREMGMKDVGFGMTVQDKNAPDLVPLYKISDEMGMEFATASLHNSFYFVEAKNIIHDRPMVAKNFEDLVNQLLRSNSPKKWFRAYFNHGLINYIYGQKRLLPCDMSFDTFFIDPYGDVMPCNGTKDKEVMGNLNRQNWDELWNSPEAEMVRKKVRCCDRDCWMIGSVSPAMHKYIWKPATWVVIHKVKALFSKHPYSMYENRSVRDYREGKITKEELDKCSTCDMCATIKDGLSESSREQLKGKTGEEIVEADIAEQMKR</sequence>
<dbReference type="InterPro" id="IPR050194">
    <property type="entry name" value="Glycosyltransferase_grp1"/>
</dbReference>
<dbReference type="PANTHER" id="PTHR45947">
    <property type="entry name" value="SULFOQUINOVOSYL TRANSFERASE SQD2"/>
    <property type="match status" value="1"/>
</dbReference>
<keyword evidence="3" id="KW-0408">Iron</keyword>
<evidence type="ECO:0000256" key="1">
    <source>
        <dbReference type="ARBA" id="ARBA00022691"/>
    </source>
</evidence>
<evidence type="ECO:0000259" key="5">
    <source>
        <dbReference type="Pfam" id="PF00534"/>
    </source>
</evidence>
<evidence type="ECO:0000259" key="8">
    <source>
        <dbReference type="Pfam" id="PF13439"/>
    </source>
</evidence>
<dbReference type="Pfam" id="PF04055">
    <property type="entry name" value="Radical_SAM"/>
    <property type="match status" value="1"/>
</dbReference>
<proteinExistence type="predicted"/>
<dbReference type="InterPro" id="IPR007197">
    <property type="entry name" value="rSAM"/>
</dbReference>
<feature type="domain" description="Glycosyl transferase family 1" evidence="5">
    <location>
        <begin position="228"/>
        <end position="377"/>
    </location>
</feature>
<keyword evidence="2" id="KW-0479">Metal-binding</keyword>
<dbReference type="GO" id="GO:0046872">
    <property type="term" value="F:metal ion binding"/>
    <property type="evidence" value="ECO:0007669"/>
    <property type="project" value="UniProtKB-KW"/>
</dbReference>
<dbReference type="Pfam" id="PF00534">
    <property type="entry name" value="Glycos_transf_1"/>
    <property type="match status" value="1"/>
</dbReference>
<dbReference type="SUPFAM" id="SSF53756">
    <property type="entry name" value="UDP-Glycosyltransferase/glycogen phosphorylase"/>
    <property type="match status" value="1"/>
</dbReference>
<reference evidence="9" key="1">
    <citation type="submission" date="2019-11" db="EMBL/GenBank/DDBJ databases">
        <authorList>
            <person name="Feng L."/>
        </authorList>
    </citation>
    <scope>NUCLEOTIDE SEQUENCE</scope>
    <source>
        <strain evidence="9">CsymbiosumLFYP84</strain>
    </source>
</reference>
<evidence type="ECO:0000313" key="9">
    <source>
        <dbReference type="EMBL" id="VYU79456.1"/>
    </source>
</evidence>
<dbReference type="CDD" id="cd01335">
    <property type="entry name" value="Radical_SAM"/>
    <property type="match status" value="1"/>
</dbReference>
<keyword evidence="1" id="KW-0949">S-adenosyl-L-methionine</keyword>
<dbReference type="EMBL" id="CACRUA010000077">
    <property type="protein sequence ID" value="VYU79456.1"/>
    <property type="molecule type" value="Genomic_DNA"/>
</dbReference>
<evidence type="ECO:0000259" key="6">
    <source>
        <dbReference type="Pfam" id="PF04055"/>
    </source>
</evidence>
<feature type="domain" description="4Fe4S-binding SPASM" evidence="7">
    <location>
        <begin position="680"/>
        <end position="738"/>
    </location>
</feature>